<dbReference type="InterPro" id="IPR016032">
    <property type="entry name" value="Sig_transdc_resp-reg_C-effctor"/>
</dbReference>
<dbReference type="Gene3D" id="3.40.50.300">
    <property type="entry name" value="P-loop containing nucleotide triphosphate hydrolases"/>
    <property type="match status" value="1"/>
</dbReference>
<dbReference type="CDD" id="cd15831">
    <property type="entry name" value="BTAD"/>
    <property type="match status" value="1"/>
</dbReference>
<dbReference type="Proteomes" id="UP000791080">
    <property type="component" value="Unassembled WGS sequence"/>
</dbReference>
<evidence type="ECO:0000256" key="5">
    <source>
        <dbReference type="PROSITE-ProRule" id="PRU01091"/>
    </source>
</evidence>
<keyword evidence="2" id="KW-0805">Transcription regulation</keyword>
<dbReference type="EMBL" id="AUBJ02000001">
    <property type="protein sequence ID" value="MCP2331342.1"/>
    <property type="molecule type" value="Genomic_DNA"/>
</dbReference>
<dbReference type="InterPro" id="IPR027417">
    <property type="entry name" value="P-loop_NTPase"/>
</dbReference>
<reference evidence="8 9" key="1">
    <citation type="submission" date="2013-07" db="EMBL/GenBank/DDBJ databases">
        <authorList>
            <consortium name="DOE Joint Genome Institute"/>
            <person name="Reeve W."/>
            <person name="Huntemann M."/>
            <person name="Han J."/>
            <person name="Chen A."/>
            <person name="Kyrpides N."/>
            <person name="Mavromatis K."/>
            <person name="Markowitz V."/>
            <person name="Palaniappan K."/>
            <person name="Ivanova N."/>
            <person name="Schaumberg A."/>
            <person name="Pati A."/>
            <person name="Liolios K."/>
            <person name="Nordberg H.P."/>
            <person name="Cantor M.N."/>
            <person name="Hua S.X."/>
            <person name="Woyke T."/>
        </authorList>
    </citation>
    <scope>NUCLEOTIDE SEQUENCE [LARGE SCALE GENOMIC DNA]</scope>
    <source>
        <strain evidence="8 9">DSM 43889</strain>
    </source>
</reference>
<dbReference type="PANTHER" id="PTHR35807">
    <property type="entry name" value="TRANSCRIPTIONAL REGULATOR REDD-RELATED"/>
    <property type="match status" value="1"/>
</dbReference>
<evidence type="ECO:0000256" key="3">
    <source>
        <dbReference type="ARBA" id="ARBA00023125"/>
    </source>
</evidence>
<evidence type="ECO:0000256" key="4">
    <source>
        <dbReference type="ARBA" id="ARBA00023163"/>
    </source>
</evidence>
<evidence type="ECO:0000256" key="2">
    <source>
        <dbReference type="ARBA" id="ARBA00023015"/>
    </source>
</evidence>
<evidence type="ECO:0000256" key="6">
    <source>
        <dbReference type="SAM" id="MobiDB-lite"/>
    </source>
</evidence>
<evidence type="ECO:0000313" key="9">
    <source>
        <dbReference type="Proteomes" id="UP000791080"/>
    </source>
</evidence>
<dbReference type="InterPro" id="IPR019734">
    <property type="entry name" value="TPR_rpt"/>
</dbReference>
<feature type="region of interest" description="Disordered" evidence="6">
    <location>
        <begin position="240"/>
        <end position="290"/>
    </location>
</feature>
<dbReference type="Pfam" id="PF03704">
    <property type="entry name" value="BTAD"/>
    <property type="match status" value="1"/>
</dbReference>
<reference evidence="8 9" key="2">
    <citation type="submission" date="2022-06" db="EMBL/GenBank/DDBJ databases">
        <title>Genomic Encyclopedia of Type Strains, Phase I: the one thousand microbial genomes (KMG-I) project.</title>
        <authorList>
            <person name="Kyrpides N."/>
        </authorList>
    </citation>
    <scope>NUCLEOTIDE SEQUENCE [LARGE SCALE GENOMIC DNA]</scope>
    <source>
        <strain evidence="8 9">DSM 43889</strain>
    </source>
</reference>
<dbReference type="InterPro" id="IPR011990">
    <property type="entry name" value="TPR-like_helical_dom_sf"/>
</dbReference>
<keyword evidence="4" id="KW-0804">Transcription</keyword>
<dbReference type="PANTHER" id="PTHR35807:SF1">
    <property type="entry name" value="TRANSCRIPTIONAL REGULATOR REDD"/>
    <property type="match status" value="1"/>
</dbReference>
<evidence type="ECO:0000259" key="7">
    <source>
        <dbReference type="PROSITE" id="PS51755"/>
    </source>
</evidence>
<keyword evidence="3 5" id="KW-0238">DNA-binding</keyword>
<dbReference type="SMART" id="SM00028">
    <property type="entry name" value="TPR"/>
    <property type="match status" value="4"/>
</dbReference>
<gene>
    <name evidence="8" type="ORF">G443_001612</name>
</gene>
<dbReference type="SUPFAM" id="SSF52540">
    <property type="entry name" value="P-loop containing nucleoside triphosphate hydrolases"/>
    <property type="match status" value="1"/>
</dbReference>
<name>A0ABT1JFS1_ACTCY</name>
<comment type="similarity">
    <text evidence="1">Belongs to the AfsR/DnrI/RedD regulatory family.</text>
</comment>
<dbReference type="InterPro" id="IPR036388">
    <property type="entry name" value="WH-like_DNA-bd_sf"/>
</dbReference>
<dbReference type="PROSITE" id="PS51755">
    <property type="entry name" value="OMPR_PHOB"/>
    <property type="match status" value="1"/>
</dbReference>
<dbReference type="SMART" id="SM00862">
    <property type="entry name" value="Trans_reg_C"/>
    <property type="match status" value="1"/>
</dbReference>
<feature type="domain" description="OmpR/PhoB-type" evidence="7">
    <location>
        <begin position="1"/>
        <end position="92"/>
    </location>
</feature>
<dbReference type="PRINTS" id="PR00364">
    <property type="entry name" value="DISEASERSIST"/>
</dbReference>
<dbReference type="Pfam" id="PF00931">
    <property type="entry name" value="NB-ARC"/>
    <property type="match status" value="1"/>
</dbReference>
<dbReference type="SUPFAM" id="SSF46894">
    <property type="entry name" value="C-terminal effector domain of the bipartite response regulators"/>
    <property type="match status" value="1"/>
</dbReference>
<dbReference type="InterPro" id="IPR005158">
    <property type="entry name" value="BTAD"/>
</dbReference>
<dbReference type="InterPro" id="IPR001867">
    <property type="entry name" value="OmpR/PhoB-type_DNA-bd"/>
</dbReference>
<dbReference type="Gene3D" id="1.10.10.10">
    <property type="entry name" value="Winged helix-like DNA-binding domain superfamily/Winged helix DNA-binding domain"/>
    <property type="match status" value="1"/>
</dbReference>
<sequence length="987" mass="107602">MLGPLSLFGDDGQQIVVPRGRAATVLAFLTARRGQPARRDLLVDVLWGERPPRTNAASVHNYVSTVRALLNRATESGADRLLLTPQGYRLVLHPSECDLLEFEGLVSAGRDAARRGEPARAARQLRRALDLWRGEPFPQLASSPRSWSEPRRLHELRQSVHEDCLEAELSLRRPAELVPELRQLVEDEPLSERVRALLMRALVLAGETASALAVFQEARETLVNALGIEPGRELRELHGSILRDDMPRTPPPPGGDAEGTTADPGSDETGPDPCETDPWTPPRQLPRDLPDFVGRDEVLAQILAHAASTRSVPVLVVTGGPGTGKTALAVHAAHHLVPRFPDGQLYLNLGGGSEHPVTPEDALAALLRNLGVTDACVPTELEHRAAAYRSRLAGRRVLVVLDDAADVDQITPLLPGTAGSAVLVTGRRRLPALPSDLSTVLEPFTPEESLRFLARLLGAQRVEDEPEAAARLVELCGGLPLGIRIMLSRLETRRHWSLASLVGRMRDERRVLDGFDAGHLSVRASFTLSYSGLGEAERALFRRFPLTPARELACWALAALAGTRNPDEAIDHLLLAHLVEPADGPYERYRVHDLVRSFAAERGAEADGLVGESTSEARAAVRRLFDTAHALIGAAHRRLPTPGGWPTPCGSPPASPPPVPVPPGLAEDAMSWLTEEAPTLVPTLVQGCELGWAASSLDAVERLAPFLAFRHRTDETRRLYRAVASGLADDRRLLARAHFGLAQSEVMAGRLDSASMLLDESAWLLADAGDHDALAHTLVLASFCRTHHQEFDVAERLAKRALRVAETTRDRHALVRSLRQWGNVRLKRGDDRAAVHLLDHALTLVEGHDEPDLEAMVLNTLANALIGLGELDRADHLCDRAVSLLDVLGQPVGRAYVRVAQVVIRAERGDHLESLAIAQDLLTTFRQFGDQRGEAYVRHRMALAELALGRSARAVPLLRAASSLYQALHMPTKAHEVRSTLDSLMPR</sequence>
<dbReference type="GO" id="GO:0003677">
    <property type="term" value="F:DNA binding"/>
    <property type="evidence" value="ECO:0007669"/>
    <property type="project" value="UniProtKB-KW"/>
</dbReference>
<accession>A0ABT1JFS1</accession>
<dbReference type="InterPro" id="IPR002182">
    <property type="entry name" value="NB-ARC"/>
</dbReference>
<dbReference type="RefSeq" id="WP_051314445.1">
    <property type="nucleotide sequence ID" value="NZ_AUBJ02000001.1"/>
</dbReference>
<protein>
    <submittedName>
        <fullName evidence="8">DNA-binding transcriptional activator of the SARP family</fullName>
    </submittedName>
</protein>
<dbReference type="Gene3D" id="1.25.40.10">
    <property type="entry name" value="Tetratricopeptide repeat domain"/>
    <property type="match status" value="2"/>
</dbReference>
<evidence type="ECO:0000313" key="8">
    <source>
        <dbReference type="EMBL" id="MCP2331342.1"/>
    </source>
</evidence>
<dbReference type="SMART" id="SM01043">
    <property type="entry name" value="BTAD"/>
    <property type="match status" value="1"/>
</dbReference>
<comment type="caution">
    <text evidence="8">The sequence shown here is derived from an EMBL/GenBank/DDBJ whole genome shotgun (WGS) entry which is preliminary data.</text>
</comment>
<proteinExistence type="inferred from homology"/>
<evidence type="ECO:0000256" key="1">
    <source>
        <dbReference type="ARBA" id="ARBA00005820"/>
    </source>
</evidence>
<feature type="DNA-binding region" description="OmpR/PhoB-type" evidence="5">
    <location>
        <begin position="1"/>
        <end position="92"/>
    </location>
</feature>
<dbReference type="InterPro" id="IPR051677">
    <property type="entry name" value="AfsR-DnrI-RedD_regulator"/>
</dbReference>
<organism evidence="8 9">
    <name type="scientific">Actinoalloteichus caeruleus DSM 43889</name>
    <dbReference type="NCBI Taxonomy" id="1120930"/>
    <lineage>
        <taxon>Bacteria</taxon>
        <taxon>Bacillati</taxon>
        <taxon>Actinomycetota</taxon>
        <taxon>Actinomycetes</taxon>
        <taxon>Pseudonocardiales</taxon>
        <taxon>Pseudonocardiaceae</taxon>
        <taxon>Actinoalloteichus</taxon>
        <taxon>Actinoalloteichus cyanogriseus</taxon>
    </lineage>
</organism>
<dbReference type="SUPFAM" id="SSF48452">
    <property type="entry name" value="TPR-like"/>
    <property type="match status" value="2"/>
</dbReference>
<keyword evidence="9" id="KW-1185">Reference proteome</keyword>